<dbReference type="PANTHER" id="PTHR47074:SF11">
    <property type="entry name" value="REVERSE TRANSCRIPTASE-LIKE PROTEIN"/>
    <property type="match status" value="1"/>
</dbReference>
<proteinExistence type="predicted"/>
<protein>
    <recommendedName>
        <fullName evidence="1">RNase H type-1 domain-containing protein</fullName>
    </recommendedName>
</protein>
<evidence type="ECO:0000313" key="2">
    <source>
        <dbReference type="EMBL" id="KAK3198371.1"/>
    </source>
</evidence>
<reference evidence="2" key="1">
    <citation type="journal article" date="2023" name="Plant J.">
        <title>Genome sequences and population genomics provide insights into the demographic history, inbreeding, and mutation load of two 'living fossil' tree species of Dipteronia.</title>
        <authorList>
            <person name="Feng Y."/>
            <person name="Comes H.P."/>
            <person name="Chen J."/>
            <person name="Zhu S."/>
            <person name="Lu R."/>
            <person name="Zhang X."/>
            <person name="Li P."/>
            <person name="Qiu J."/>
            <person name="Olsen K.M."/>
            <person name="Qiu Y."/>
        </authorList>
    </citation>
    <scope>NUCLEOTIDE SEQUENCE</scope>
    <source>
        <strain evidence="2">NBL</strain>
    </source>
</reference>
<name>A0AAE0DZC8_9ROSI</name>
<sequence>MVKLHSFDTKIHKFHTLVSWNDSTPFIDLVHACNNCLQPREFALLCVVFWRAWFRRNRAVHSSTMLSGEEVGGLVQFFFFADFLDANLVGPRNVMISPTNVVWKAPAVGFFKINVDAAVSSSLGLAGVGTVIRDSAGRVLASSVAKLSGVTSPLLAEAWAILKESSACT</sequence>
<dbReference type="GO" id="GO:0004523">
    <property type="term" value="F:RNA-DNA hybrid ribonuclease activity"/>
    <property type="evidence" value="ECO:0007669"/>
    <property type="project" value="InterPro"/>
</dbReference>
<dbReference type="GO" id="GO:0003676">
    <property type="term" value="F:nucleic acid binding"/>
    <property type="evidence" value="ECO:0007669"/>
    <property type="project" value="InterPro"/>
</dbReference>
<evidence type="ECO:0000313" key="3">
    <source>
        <dbReference type="Proteomes" id="UP001281410"/>
    </source>
</evidence>
<feature type="domain" description="RNase H type-1" evidence="1">
    <location>
        <begin position="114"/>
        <end position="162"/>
    </location>
</feature>
<keyword evidence="3" id="KW-1185">Reference proteome</keyword>
<dbReference type="InterPro" id="IPR052929">
    <property type="entry name" value="RNase_H-like_EbsB-rel"/>
</dbReference>
<dbReference type="InterPro" id="IPR002156">
    <property type="entry name" value="RNaseH_domain"/>
</dbReference>
<gene>
    <name evidence="2" type="ORF">Dsin_021786</name>
</gene>
<dbReference type="Pfam" id="PF13456">
    <property type="entry name" value="RVT_3"/>
    <property type="match status" value="1"/>
</dbReference>
<dbReference type="PANTHER" id="PTHR47074">
    <property type="entry name" value="BNAC02G40300D PROTEIN"/>
    <property type="match status" value="1"/>
</dbReference>
<dbReference type="AlphaFoldDB" id="A0AAE0DZC8"/>
<organism evidence="2 3">
    <name type="scientific">Dipteronia sinensis</name>
    <dbReference type="NCBI Taxonomy" id="43782"/>
    <lineage>
        <taxon>Eukaryota</taxon>
        <taxon>Viridiplantae</taxon>
        <taxon>Streptophyta</taxon>
        <taxon>Embryophyta</taxon>
        <taxon>Tracheophyta</taxon>
        <taxon>Spermatophyta</taxon>
        <taxon>Magnoliopsida</taxon>
        <taxon>eudicotyledons</taxon>
        <taxon>Gunneridae</taxon>
        <taxon>Pentapetalae</taxon>
        <taxon>rosids</taxon>
        <taxon>malvids</taxon>
        <taxon>Sapindales</taxon>
        <taxon>Sapindaceae</taxon>
        <taxon>Hippocastanoideae</taxon>
        <taxon>Acereae</taxon>
        <taxon>Dipteronia</taxon>
    </lineage>
</organism>
<accession>A0AAE0DZC8</accession>
<dbReference type="EMBL" id="JANJYJ010000007">
    <property type="protein sequence ID" value="KAK3198371.1"/>
    <property type="molecule type" value="Genomic_DNA"/>
</dbReference>
<comment type="caution">
    <text evidence="2">The sequence shown here is derived from an EMBL/GenBank/DDBJ whole genome shotgun (WGS) entry which is preliminary data.</text>
</comment>
<evidence type="ECO:0000259" key="1">
    <source>
        <dbReference type="Pfam" id="PF13456"/>
    </source>
</evidence>
<dbReference type="Proteomes" id="UP001281410">
    <property type="component" value="Unassembled WGS sequence"/>
</dbReference>